<gene>
    <name evidence="2" type="ORF">DVH24_004676</name>
</gene>
<evidence type="ECO:0000313" key="3">
    <source>
        <dbReference type="Proteomes" id="UP000290289"/>
    </source>
</evidence>
<dbReference type="PANTHER" id="PTHR14464">
    <property type="entry name" value="EXONUCLEASE V"/>
    <property type="match status" value="1"/>
</dbReference>
<reference evidence="2 3" key="1">
    <citation type="submission" date="2018-10" db="EMBL/GenBank/DDBJ databases">
        <title>A high-quality apple genome assembly.</title>
        <authorList>
            <person name="Hu J."/>
        </authorList>
    </citation>
    <scope>NUCLEOTIDE SEQUENCE [LARGE SCALE GENOMIC DNA]</scope>
    <source>
        <strain evidence="3">cv. HFTH1</strain>
        <tissue evidence="2">Young leaf</tissue>
    </source>
</reference>
<proteinExistence type="inferred from homology"/>
<evidence type="ECO:0000313" key="2">
    <source>
        <dbReference type="EMBL" id="RXH80762.1"/>
    </source>
</evidence>
<feature type="non-terminal residue" evidence="2">
    <location>
        <position position="1"/>
    </location>
</feature>
<dbReference type="EMBL" id="RDQH01000338">
    <property type="protein sequence ID" value="RXH80762.1"/>
    <property type="molecule type" value="Genomic_DNA"/>
</dbReference>
<dbReference type="GO" id="GO:0045145">
    <property type="term" value="F:single-stranded DNA 5'-3' DNA exonuclease activity"/>
    <property type="evidence" value="ECO:0007669"/>
    <property type="project" value="InterPro"/>
</dbReference>
<comment type="similarity">
    <text evidence="1">Belongs to the EXO5 family.</text>
</comment>
<keyword evidence="3" id="KW-1185">Reference proteome</keyword>
<dbReference type="PANTHER" id="PTHR14464:SF4">
    <property type="entry name" value="EXONUCLEASE V"/>
    <property type="match status" value="1"/>
</dbReference>
<sequence>GLCSLALRVRPARPTRHARLDRPDRSTYYIGHARSLEQAKKSWLLTSCIELLDIVSVNLCEVQGFAKGVWMMGVIDEIRMPVTETNRNPILVDTRTRVKDTLTVEPQRRNGRLQLMCYKYIWDDLVADKFPSKKFFTFFP</sequence>
<dbReference type="InterPro" id="IPR019190">
    <property type="entry name" value="EXOV"/>
</dbReference>
<dbReference type="GO" id="GO:0036297">
    <property type="term" value="P:interstrand cross-link repair"/>
    <property type="evidence" value="ECO:0007669"/>
    <property type="project" value="TreeGrafter"/>
</dbReference>
<comment type="caution">
    <text evidence="2">The sequence shown here is derived from an EMBL/GenBank/DDBJ whole genome shotgun (WGS) entry which is preliminary data.</text>
</comment>
<name>A0A498IF30_MALDO</name>
<organism evidence="2 3">
    <name type="scientific">Malus domestica</name>
    <name type="common">Apple</name>
    <name type="synonym">Pyrus malus</name>
    <dbReference type="NCBI Taxonomy" id="3750"/>
    <lineage>
        <taxon>Eukaryota</taxon>
        <taxon>Viridiplantae</taxon>
        <taxon>Streptophyta</taxon>
        <taxon>Embryophyta</taxon>
        <taxon>Tracheophyta</taxon>
        <taxon>Spermatophyta</taxon>
        <taxon>Magnoliopsida</taxon>
        <taxon>eudicotyledons</taxon>
        <taxon>Gunneridae</taxon>
        <taxon>Pentapetalae</taxon>
        <taxon>rosids</taxon>
        <taxon>fabids</taxon>
        <taxon>Rosales</taxon>
        <taxon>Rosaceae</taxon>
        <taxon>Amygdaloideae</taxon>
        <taxon>Maleae</taxon>
        <taxon>Malus</taxon>
    </lineage>
</organism>
<evidence type="ECO:0000256" key="1">
    <source>
        <dbReference type="ARBA" id="ARBA00009797"/>
    </source>
</evidence>
<protein>
    <submittedName>
        <fullName evidence="2">Uncharacterized protein</fullName>
    </submittedName>
</protein>
<accession>A0A498IF30</accession>
<dbReference type="AlphaFoldDB" id="A0A498IF30"/>
<dbReference type="Proteomes" id="UP000290289">
    <property type="component" value="Chromosome 12"/>
</dbReference>
<dbReference type="GO" id="GO:0005634">
    <property type="term" value="C:nucleus"/>
    <property type="evidence" value="ECO:0007669"/>
    <property type="project" value="TreeGrafter"/>
</dbReference>